<reference evidence="1" key="1">
    <citation type="submission" date="2021-04" db="EMBL/GenBank/DDBJ databases">
        <title>Genome sequence of Serratia sp. arafor3.</title>
        <authorList>
            <person name="Besaury L."/>
        </authorList>
    </citation>
    <scope>NUCLEOTIDE SEQUENCE</scope>
    <source>
        <strain evidence="1">Arafor3</strain>
    </source>
</reference>
<dbReference type="Proteomes" id="UP001165275">
    <property type="component" value="Unassembled WGS sequence"/>
</dbReference>
<proteinExistence type="predicted"/>
<accession>A0ABT0KHG1</accession>
<evidence type="ECO:0000313" key="1">
    <source>
        <dbReference type="EMBL" id="MCL1031377.1"/>
    </source>
</evidence>
<evidence type="ECO:0000313" key="2">
    <source>
        <dbReference type="Proteomes" id="UP001165275"/>
    </source>
</evidence>
<dbReference type="EMBL" id="JAGQDC010000021">
    <property type="protein sequence ID" value="MCL1031377.1"/>
    <property type="molecule type" value="Genomic_DNA"/>
</dbReference>
<sequence>MNEIDSLLRVTGEGVTVKLGDVEAMQARIEDWLHTPEGSVYGYPSFGNPLAKYKHETLDSVHTLVAMENDIIIKMMTDIADLTLEGIRIEPVEIDTFVLIIGIPDDELMWTLKKE</sequence>
<gene>
    <name evidence="1" type="ORF">KAJ71_20495</name>
</gene>
<organism evidence="1 2">
    <name type="scientific">Serratia silvae</name>
    <dbReference type="NCBI Taxonomy" id="2824122"/>
    <lineage>
        <taxon>Bacteria</taxon>
        <taxon>Pseudomonadati</taxon>
        <taxon>Pseudomonadota</taxon>
        <taxon>Gammaproteobacteria</taxon>
        <taxon>Enterobacterales</taxon>
        <taxon>Yersiniaceae</taxon>
        <taxon>Serratia</taxon>
    </lineage>
</organism>
<keyword evidence="2" id="KW-1185">Reference proteome</keyword>
<comment type="caution">
    <text evidence="1">The sequence shown here is derived from an EMBL/GenBank/DDBJ whole genome shotgun (WGS) entry which is preliminary data.</text>
</comment>
<dbReference type="RefSeq" id="WP_223665785.1">
    <property type="nucleotide sequence ID" value="NZ_CBCSGY010000016.1"/>
</dbReference>
<protein>
    <submittedName>
        <fullName evidence="1">Uncharacterized protein</fullName>
    </submittedName>
</protein>
<name>A0ABT0KHG1_9GAMM</name>